<evidence type="ECO:0000313" key="3">
    <source>
        <dbReference type="Proteomes" id="UP000199529"/>
    </source>
</evidence>
<dbReference type="AlphaFoldDB" id="A0A1H3T7X6"/>
<dbReference type="Pfam" id="PF00903">
    <property type="entry name" value="Glyoxalase"/>
    <property type="match status" value="1"/>
</dbReference>
<keyword evidence="3" id="KW-1185">Reference proteome</keyword>
<protein>
    <recommendedName>
        <fullName evidence="1">Glyoxalase/fosfomycin resistance/dioxygenase domain-containing protein</fullName>
    </recommendedName>
</protein>
<gene>
    <name evidence="2" type="ORF">SAMN05216215_107639</name>
</gene>
<feature type="domain" description="Glyoxalase/fosfomycin resistance/dioxygenase" evidence="1">
    <location>
        <begin position="22"/>
        <end position="129"/>
    </location>
</feature>
<accession>A0A1H3T7X6</accession>
<dbReference type="STRING" id="418495.SAMN05216215_107639"/>
<name>A0A1H3T7X6_9PSEU</name>
<dbReference type="Proteomes" id="UP000199529">
    <property type="component" value="Unassembled WGS sequence"/>
</dbReference>
<organism evidence="2 3">
    <name type="scientific">Saccharopolyspora shandongensis</name>
    <dbReference type="NCBI Taxonomy" id="418495"/>
    <lineage>
        <taxon>Bacteria</taxon>
        <taxon>Bacillati</taxon>
        <taxon>Actinomycetota</taxon>
        <taxon>Actinomycetes</taxon>
        <taxon>Pseudonocardiales</taxon>
        <taxon>Pseudonocardiaceae</taxon>
        <taxon>Saccharopolyspora</taxon>
    </lineage>
</organism>
<evidence type="ECO:0000313" key="2">
    <source>
        <dbReference type="EMBL" id="SDZ46372.1"/>
    </source>
</evidence>
<dbReference type="Gene3D" id="3.10.180.10">
    <property type="entry name" value="2,3-Dihydroxybiphenyl 1,2-Dioxygenase, domain 1"/>
    <property type="match status" value="1"/>
</dbReference>
<dbReference type="RefSeq" id="WP_218157694.1">
    <property type="nucleotide sequence ID" value="NZ_FNOK01000076.1"/>
</dbReference>
<sequence length="140" mass="15958">MPQQLWRRDPDSSNLPQPRTFVRVFVAAEQLEPTTAWYERLLGVERDMVMPYPEKDLALTAVGGFLIIAGTDESLAPFRRTVGTLLVPDIDPYEERFRAEGLEFVQQRFRAPVGEGFTVRHPDGAVIEYVHHRPAAHELS</sequence>
<dbReference type="InterPro" id="IPR029068">
    <property type="entry name" value="Glyas_Bleomycin-R_OHBP_Dase"/>
</dbReference>
<dbReference type="InterPro" id="IPR004360">
    <property type="entry name" value="Glyas_Fos-R_dOase_dom"/>
</dbReference>
<reference evidence="3" key="1">
    <citation type="submission" date="2016-10" db="EMBL/GenBank/DDBJ databases">
        <authorList>
            <person name="Varghese N."/>
            <person name="Submissions S."/>
        </authorList>
    </citation>
    <scope>NUCLEOTIDE SEQUENCE [LARGE SCALE GENOMIC DNA]</scope>
    <source>
        <strain evidence="3">CGMCC 4.3530</strain>
    </source>
</reference>
<proteinExistence type="predicted"/>
<dbReference type="SUPFAM" id="SSF54593">
    <property type="entry name" value="Glyoxalase/Bleomycin resistance protein/Dihydroxybiphenyl dioxygenase"/>
    <property type="match status" value="1"/>
</dbReference>
<dbReference type="EMBL" id="FNOK01000076">
    <property type="protein sequence ID" value="SDZ46372.1"/>
    <property type="molecule type" value="Genomic_DNA"/>
</dbReference>
<evidence type="ECO:0000259" key="1">
    <source>
        <dbReference type="Pfam" id="PF00903"/>
    </source>
</evidence>